<dbReference type="PANTHER" id="PTHR45642:SF139">
    <property type="entry name" value="SGNH HYDROLASE-TYPE ESTERASE DOMAIN-CONTAINING PROTEIN"/>
    <property type="match status" value="1"/>
</dbReference>
<dbReference type="OrthoDB" id="1600564at2759"/>
<evidence type="ECO:0000256" key="1">
    <source>
        <dbReference type="ARBA" id="ARBA00022729"/>
    </source>
</evidence>
<dbReference type="GO" id="GO:0016788">
    <property type="term" value="F:hydrolase activity, acting on ester bonds"/>
    <property type="evidence" value="ECO:0007669"/>
    <property type="project" value="InterPro"/>
</dbReference>
<dbReference type="EMBL" id="SKBQ01000152">
    <property type="protein sequence ID" value="TPX17047.1"/>
    <property type="molecule type" value="Genomic_DNA"/>
</dbReference>
<keyword evidence="1 2" id="KW-0732">Signal</keyword>
<comment type="caution">
    <text evidence="3">The sequence shown here is derived from an EMBL/GenBank/DDBJ whole genome shotgun (WGS) entry which is preliminary data.</text>
</comment>
<feature type="signal peptide" evidence="2">
    <location>
        <begin position="1"/>
        <end position="20"/>
    </location>
</feature>
<dbReference type="RefSeq" id="XP_030998758.1">
    <property type="nucleotide sequence ID" value="XM_031135130.1"/>
</dbReference>
<keyword evidence="4" id="KW-1185">Reference proteome</keyword>
<dbReference type="InterPro" id="IPR001087">
    <property type="entry name" value="GDSL"/>
</dbReference>
<dbReference type="SUPFAM" id="SSF52266">
    <property type="entry name" value="SGNH hydrolase"/>
    <property type="match status" value="1"/>
</dbReference>
<evidence type="ECO:0000313" key="4">
    <source>
        <dbReference type="Proteomes" id="UP000319257"/>
    </source>
</evidence>
<dbReference type="InterPro" id="IPR050592">
    <property type="entry name" value="GDSL_lipolytic_enzyme"/>
</dbReference>
<evidence type="ECO:0000256" key="2">
    <source>
        <dbReference type="SAM" id="SignalP"/>
    </source>
</evidence>
<sequence length="312" mass="34000">MWSPLLSSLSVLLIAGHALGAPSCPRGDKPSADDRKYLISFGDSYSSNAFNISAAKPSRVNPIGNPDLPGKTTSGWLNWLGLLTLGYNKTLVLNYDFAKGGATVNNSIVKSNNRPDFADQVAEFKGSIGSKPDYAKWTSDNALFAVWFGINDIGLSYAQDGEDARLDKVHNSYFKNLDALYKAGARNFVILTVPPTDRTPLMKGRSNVDKLIGAKKYWNGNLPKRFDDFKSKHAGVKITFIDTHPPFNKALDHPKDYGAPDANCEDQGGFKCLWYNNYHPGVAIHNLTAGVVAGKIDSFFTATAHAINIPKA</sequence>
<evidence type="ECO:0000313" key="3">
    <source>
        <dbReference type="EMBL" id="TPX17047.1"/>
    </source>
</evidence>
<dbReference type="Gene3D" id="3.40.50.1110">
    <property type="entry name" value="SGNH hydrolase"/>
    <property type="match status" value="1"/>
</dbReference>
<feature type="chain" id="PRO_5021474565" evidence="2">
    <location>
        <begin position="21"/>
        <end position="312"/>
    </location>
</feature>
<dbReference type="Proteomes" id="UP000319257">
    <property type="component" value="Unassembled WGS sequence"/>
</dbReference>
<organism evidence="3 4">
    <name type="scientific">Thyridium curvatum</name>
    <dbReference type="NCBI Taxonomy" id="1093900"/>
    <lineage>
        <taxon>Eukaryota</taxon>
        <taxon>Fungi</taxon>
        <taxon>Dikarya</taxon>
        <taxon>Ascomycota</taxon>
        <taxon>Pezizomycotina</taxon>
        <taxon>Sordariomycetes</taxon>
        <taxon>Sordariomycetidae</taxon>
        <taxon>Thyridiales</taxon>
        <taxon>Thyridiaceae</taxon>
        <taxon>Thyridium</taxon>
    </lineage>
</organism>
<accession>A0A507BAY0</accession>
<gene>
    <name evidence="3" type="ORF">E0L32_012304</name>
</gene>
<dbReference type="PANTHER" id="PTHR45642">
    <property type="entry name" value="GDSL ESTERASE/LIPASE EXL3"/>
    <property type="match status" value="1"/>
</dbReference>
<dbReference type="GeneID" id="41979751"/>
<dbReference type="InterPro" id="IPR036514">
    <property type="entry name" value="SGNH_hydro_sf"/>
</dbReference>
<dbReference type="InParanoid" id="A0A507BAY0"/>
<protein>
    <submittedName>
        <fullName evidence="3">Uncharacterized protein</fullName>
    </submittedName>
</protein>
<name>A0A507BAY0_9PEZI</name>
<dbReference type="Pfam" id="PF00657">
    <property type="entry name" value="Lipase_GDSL"/>
    <property type="match status" value="1"/>
</dbReference>
<proteinExistence type="predicted"/>
<dbReference type="AlphaFoldDB" id="A0A507BAY0"/>
<reference evidence="3 4" key="1">
    <citation type="submission" date="2019-06" db="EMBL/GenBank/DDBJ databases">
        <title>Draft genome sequence of the filamentous fungus Phialemoniopsis curvata isolated from diesel fuel.</title>
        <authorList>
            <person name="Varaljay V.A."/>
            <person name="Lyon W.J."/>
            <person name="Crouch A.L."/>
            <person name="Drake C.E."/>
            <person name="Hollomon J.M."/>
            <person name="Nadeau L.J."/>
            <person name="Nunn H.S."/>
            <person name="Stevenson B.S."/>
            <person name="Bojanowski C.L."/>
            <person name="Crookes-Goodson W.J."/>
        </authorList>
    </citation>
    <scope>NUCLEOTIDE SEQUENCE [LARGE SCALE GENOMIC DNA]</scope>
    <source>
        <strain evidence="3 4">D216</strain>
    </source>
</reference>
<dbReference type="CDD" id="cd01846">
    <property type="entry name" value="fatty_acyltransferase_like"/>
    <property type="match status" value="1"/>
</dbReference>